<accession>D7DL74</accession>
<dbReference type="eggNOG" id="COG1546">
    <property type="taxonomic scope" value="Bacteria"/>
</dbReference>
<dbReference type="EMBL" id="CP002056">
    <property type="protein sequence ID" value="ADI30545.1"/>
    <property type="molecule type" value="Genomic_DNA"/>
</dbReference>
<dbReference type="OrthoDB" id="9801454at2"/>
<sequence length="165" mass="17207">MDDVALSNLAAELGAALKVRGYTLALAESCTGGMVAEAVTSVAGSSAWFDRGFVTYSNQAKVEMLGVSTQTLDIFGAVSEQTAIEMAVGALKNSHAQMTGSISGIAGPDGGTPEKPVGTVCFAWADAHKPTSTTTKYFKGNRQEIRQQATIELMTGLIDRLNGND</sequence>
<evidence type="ECO:0000259" key="1">
    <source>
        <dbReference type="Pfam" id="PF02464"/>
    </source>
</evidence>
<dbReference type="KEGG" id="meh:M301_2177"/>
<dbReference type="SUPFAM" id="SSF142433">
    <property type="entry name" value="CinA-like"/>
    <property type="match status" value="1"/>
</dbReference>
<gene>
    <name evidence="2" type="ordered locus">M301_2177</name>
</gene>
<dbReference type="Proteomes" id="UP000000383">
    <property type="component" value="Chromosome"/>
</dbReference>
<name>D7DL74_METV0</name>
<evidence type="ECO:0000313" key="3">
    <source>
        <dbReference type="Proteomes" id="UP000000383"/>
    </source>
</evidence>
<evidence type="ECO:0000313" key="2">
    <source>
        <dbReference type="EMBL" id="ADI30545.1"/>
    </source>
</evidence>
<dbReference type="AlphaFoldDB" id="D7DL74"/>
<protein>
    <submittedName>
        <fullName evidence="2">CinA domain protein</fullName>
    </submittedName>
</protein>
<reference evidence="3" key="1">
    <citation type="submission" date="2010-05" db="EMBL/GenBank/DDBJ databases">
        <title>Complete sequence of Methylotenera sp. 301.</title>
        <authorList>
            <person name="Lucas S."/>
            <person name="Copeland A."/>
            <person name="Lapidus A."/>
            <person name="Cheng J.-F."/>
            <person name="Bruce D."/>
            <person name="Goodwin L."/>
            <person name="Pitluck S."/>
            <person name="Clum A."/>
            <person name="Land M."/>
            <person name="Hauser L."/>
            <person name="Kyrpides N."/>
            <person name="Ivanova N."/>
            <person name="Chistoservova L."/>
            <person name="Kalyuzhnaya M."/>
            <person name="Woyke T."/>
        </authorList>
    </citation>
    <scope>NUCLEOTIDE SEQUENCE [LARGE SCALE GENOMIC DNA]</scope>
    <source>
        <strain evidence="3">301</strain>
    </source>
</reference>
<reference evidence="2 3" key="2">
    <citation type="journal article" date="2011" name="J. Bacteriol.">
        <title>Genomes of three methylotrophs from a single niche uncover genetic and metabolic divergence of Methylophilaceae.</title>
        <authorList>
            <person name="Lapidus A."/>
            <person name="Clum A."/>
            <person name="Labutti K."/>
            <person name="Kaluzhnaya M.G."/>
            <person name="Lim S."/>
            <person name="Beck D.A."/>
            <person name="Glavina Del Rio T."/>
            <person name="Nolan M."/>
            <person name="Mavromatis K."/>
            <person name="Huntemann M."/>
            <person name="Lucas S."/>
            <person name="Lidstrom M.E."/>
            <person name="Ivanova N."/>
            <person name="Chistoserdova L."/>
        </authorList>
    </citation>
    <scope>NUCLEOTIDE SEQUENCE [LARGE SCALE GENOMIC DNA]</scope>
    <source>
        <strain evidence="2 3">301</strain>
    </source>
</reference>
<dbReference type="HOGENOM" id="CLU_030805_1_1_4"/>
<keyword evidence="3" id="KW-1185">Reference proteome</keyword>
<dbReference type="InterPro" id="IPR036653">
    <property type="entry name" value="CinA-like_C"/>
</dbReference>
<dbReference type="Gene3D" id="3.90.950.20">
    <property type="entry name" value="CinA-like"/>
    <property type="match status" value="1"/>
</dbReference>
<dbReference type="RefSeq" id="WP_013148853.1">
    <property type="nucleotide sequence ID" value="NC_014207.1"/>
</dbReference>
<proteinExistence type="predicted"/>
<feature type="domain" description="CinA C-terminal" evidence="1">
    <location>
        <begin position="8"/>
        <end position="157"/>
    </location>
</feature>
<dbReference type="NCBIfam" id="TIGR00199">
    <property type="entry name" value="PncC_domain"/>
    <property type="match status" value="1"/>
</dbReference>
<dbReference type="Pfam" id="PF02464">
    <property type="entry name" value="CinA"/>
    <property type="match status" value="1"/>
</dbReference>
<organism evidence="2 3">
    <name type="scientific">Methylotenera versatilis (strain 301)</name>
    <dbReference type="NCBI Taxonomy" id="666681"/>
    <lineage>
        <taxon>Bacteria</taxon>
        <taxon>Pseudomonadati</taxon>
        <taxon>Pseudomonadota</taxon>
        <taxon>Betaproteobacteria</taxon>
        <taxon>Nitrosomonadales</taxon>
        <taxon>Methylophilaceae</taxon>
        <taxon>Methylotenera</taxon>
    </lineage>
</organism>
<dbReference type="InterPro" id="IPR008136">
    <property type="entry name" value="CinA_C"/>
</dbReference>
<dbReference type="STRING" id="666681.M301_2177"/>